<feature type="compositionally biased region" description="Pro residues" evidence="1">
    <location>
        <begin position="26"/>
        <end position="37"/>
    </location>
</feature>
<organism evidence="2 3">
    <name type="scientific">Lasius niger</name>
    <name type="common">Black garden ant</name>
    <dbReference type="NCBI Taxonomy" id="67767"/>
    <lineage>
        <taxon>Eukaryota</taxon>
        <taxon>Metazoa</taxon>
        <taxon>Ecdysozoa</taxon>
        <taxon>Arthropoda</taxon>
        <taxon>Hexapoda</taxon>
        <taxon>Insecta</taxon>
        <taxon>Pterygota</taxon>
        <taxon>Neoptera</taxon>
        <taxon>Endopterygota</taxon>
        <taxon>Hymenoptera</taxon>
        <taxon>Apocrita</taxon>
        <taxon>Aculeata</taxon>
        <taxon>Formicoidea</taxon>
        <taxon>Formicidae</taxon>
        <taxon>Formicinae</taxon>
        <taxon>Lasius</taxon>
        <taxon>Lasius</taxon>
    </lineage>
</organism>
<accession>A0A0J7NYN6</accession>
<comment type="caution">
    <text evidence="2">The sequence shown here is derived from an EMBL/GenBank/DDBJ whole genome shotgun (WGS) entry which is preliminary data.</text>
</comment>
<name>A0A0J7NYN6_LASNI</name>
<dbReference type="EMBL" id="LBMM01000781">
    <property type="protein sequence ID" value="KMQ97515.1"/>
    <property type="molecule type" value="Genomic_DNA"/>
</dbReference>
<feature type="compositionally biased region" description="Basic and acidic residues" evidence="1">
    <location>
        <begin position="83"/>
        <end position="97"/>
    </location>
</feature>
<dbReference type="PaxDb" id="67767-A0A0J7NYN6"/>
<protein>
    <submittedName>
        <fullName evidence="2">Histone-lysine n-h3 lysine-79 specific isoform x22</fullName>
    </submittedName>
</protein>
<reference evidence="2 3" key="1">
    <citation type="submission" date="2015-04" db="EMBL/GenBank/DDBJ databases">
        <title>Lasius niger genome sequencing.</title>
        <authorList>
            <person name="Konorov E.A."/>
            <person name="Nikitin M.A."/>
            <person name="Kirill M.V."/>
            <person name="Chang P."/>
        </authorList>
    </citation>
    <scope>NUCLEOTIDE SEQUENCE [LARGE SCALE GENOMIC DNA]</scope>
    <source>
        <tissue evidence="2">Whole</tissue>
    </source>
</reference>
<dbReference type="OrthoDB" id="7616004at2759"/>
<feature type="region of interest" description="Disordered" evidence="1">
    <location>
        <begin position="18"/>
        <end position="97"/>
    </location>
</feature>
<evidence type="ECO:0000256" key="1">
    <source>
        <dbReference type="SAM" id="MobiDB-lite"/>
    </source>
</evidence>
<evidence type="ECO:0000313" key="2">
    <source>
        <dbReference type="EMBL" id="KMQ97515.1"/>
    </source>
</evidence>
<keyword evidence="3" id="KW-1185">Reference proteome</keyword>
<feature type="compositionally biased region" description="Basic and acidic residues" evidence="1">
    <location>
        <begin position="54"/>
        <end position="65"/>
    </location>
</feature>
<evidence type="ECO:0000313" key="3">
    <source>
        <dbReference type="Proteomes" id="UP000036403"/>
    </source>
</evidence>
<dbReference type="STRING" id="67767.A0A0J7NYN6"/>
<gene>
    <name evidence="2" type="ORF">RF55_2144</name>
</gene>
<sequence>MFSELCRETLRKAAVCYSSARAGSPSPSPPTSPPPSPAKEAKTAANADLANVRDAGHEGVGDQHHPGTITGRRAPSTGNAAIESKEPTAERSTDRSNDFREYVYVRCETDIGSLLSILFGDRLSIDHRSFRRFENSRGSKLA</sequence>
<dbReference type="AlphaFoldDB" id="A0A0J7NYN6"/>
<dbReference type="Proteomes" id="UP000036403">
    <property type="component" value="Unassembled WGS sequence"/>
</dbReference>
<proteinExistence type="predicted"/>